<dbReference type="PROSITE" id="PS51257">
    <property type="entry name" value="PROKAR_LIPOPROTEIN"/>
    <property type="match status" value="1"/>
</dbReference>
<dbReference type="RefSeq" id="WP_104434241.1">
    <property type="nucleotide sequence ID" value="NZ_PTJA01000001.1"/>
</dbReference>
<evidence type="ECO:0000313" key="5">
    <source>
        <dbReference type="Proteomes" id="UP000237749"/>
    </source>
</evidence>
<dbReference type="EMBL" id="PTJA01000001">
    <property type="protein sequence ID" value="PPK83451.1"/>
    <property type="molecule type" value="Genomic_DNA"/>
</dbReference>
<name>A0A2S6HZ57_9FIRM</name>
<evidence type="ECO:0000256" key="3">
    <source>
        <dbReference type="SAM" id="SignalP"/>
    </source>
</evidence>
<evidence type="ECO:0000313" key="4">
    <source>
        <dbReference type="EMBL" id="PPK83451.1"/>
    </source>
</evidence>
<sequence length="216" mass="23263">MKKKWLIPVLCVASISLSACGSKASTTAPDNSQVESLKAQVEELKQENADLKAQLETVPETTVEETKAVQNGTPIAIGGVITTDAMEITVNKAELSYDVLPDDTSGFYTHYAADPGNVYIHLDLDVKNLAKQNLPCDEIITATADYNGGYTYSGQAVPEDGNTGFTYANITSIKPLQTLGVHFLFQCPQEVAESQNPLSITLEPSGTKDSYVLTIR</sequence>
<dbReference type="InterPro" id="IPR029050">
    <property type="entry name" value="Immunoprotect_excell_Ig-like"/>
</dbReference>
<feature type="signal peptide" evidence="3">
    <location>
        <begin position="1"/>
        <end position="24"/>
    </location>
</feature>
<dbReference type="AlphaFoldDB" id="A0A2S6HZ57"/>
<comment type="caution">
    <text evidence="4">The sequence shown here is derived from an EMBL/GenBank/DDBJ whole genome shotgun (WGS) entry which is preliminary data.</text>
</comment>
<keyword evidence="5" id="KW-1185">Reference proteome</keyword>
<evidence type="ECO:0008006" key="6">
    <source>
        <dbReference type="Google" id="ProtNLM"/>
    </source>
</evidence>
<dbReference type="Proteomes" id="UP000237749">
    <property type="component" value="Unassembled WGS sequence"/>
</dbReference>
<proteinExistence type="predicted"/>
<feature type="coiled-coil region" evidence="2">
    <location>
        <begin position="34"/>
        <end position="61"/>
    </location>
</feature>
<keyword evidence="2" id="KW-0175">Coiled coil</keyword>
<accession>A0A2S6HZ57</accession>
<reference evidence="4 5" key="1">
    <citation type="submission" date="2018-02" db="EMBL/GenBank/DDBJ databases">
        <title>Genomic Encyclopedia of Archaeal and Bacterial Type Strains, Phase II (KMG-II): from individual species to whole genera.</title>
        <authorList>
            <person name="Goeker M."/>
        </authorList>
    </citation>
    <scope>NUCLEOTIDE SEQUENCE [LARGE SCALE GENOMIC DNA]</scope>
    <source>
        <strain evidence="4 5">DSM 3808</strain>
    </source>
</reference>
<feature type="chain" id="PRO_5015480530" description="DUF4352 domain-containing protein" evidence="3">
    <location>
        <begin position="25"/>
        <end position="216"/>
    </location>
</feature>
<organism evidence="4 5">
    <name type="scientific">Lacrimispora xylanisolvens</name>
    <dbReference type="NCBI Taxonomy" id="384636"/>
    <lineage>
        <taxon>Bacteria</taxon>
        <taxon>Bacillati</taxon>
        <taxon>Bacillota</taxon>
        <taxon>Clostridia</taxon>
        <taxon>Lachnospirales</taxon>
        <taxon>Lachnospiraceae</taxon>
        <taxon>Lacrimispora</taxon>
    </lineage>
</organism>
<gene>
    <name evidence="4" type="ORF">BXY41_101515</name>
</gene>
<protein>
    <recommendedName>
        <fullName evidence="6">DUF4352 domain-containing protein</fullName>
    </recommendedName>
</protein>
<evidence type="ECO:0000256" key="2">
    <source>
        <dbReference type="SAM" id="Coils"/>
    </source>
</evidence>
<evidence type="ECO:0000256" key="1">
    <source>
        <dbReference type="ARBA" id="ARBA00022729"/>
    </source>
</evidence>
<dbReference type="Gene3D" id="2.60.40.1240">
    <property type="match status" value="1"/>
</dbReference>
<keyword evidence="1 3" id="KW-0732">Signal</keyword>